<feature type="transmembrane region" description="Helical" evidence="5">
    <location>
        <begin position="73"/>
        <end position="95"/>
    </location>
</feature>
<dbReference type="VEuPathDB" id="FungiDB:ACJ73_02847"/>
<evidence type="ECO:0000256" key="4">
    <source>
        <dbReference type="ARBA" id="ARBA00023136"/>
    </source>
</evidence>
<evidence type="ECO:0000313" key="7">
    <source>
        <dbReference type="Proteomes" id="UP000242791"/>
    </source>
</evidence>
<protein>
    <recommendedName>
        <fullName evidence="8">Major facilitator superfamily (MFS) profile domain-containing protein</fullName>
    </recommendedName>
</protein>
<dbReference type="Pfam" id="PF00083">
    <property type="entry name" value="Sugar_tr"/>
    <property type="match status" value="1"/>
</dbReference>
<proteinExistence type="predicted"/>
<dbReference type="STRING" id="1658174.A0A1J9QB58"/>
<keyword evidence="2 5" id="KW-0812">Transmembrane</keyword>
<evidence type="ECO:0000256" key="2">
    <source>
        <dbReference type="ARBA" id="ARBA00022692"/>
    </source>
</evidence>
<dbReference type="SUPFAM" id="SSF103473">
    <property type="entry name" value="MFS general substrate transporter"/>
    <property type="match status" value="2"/>
</dbReference>
<dbReference type="EMBL" id="LGTZ01000321">
    <property type="protein sequence ID" value="OJD25777.1"/>
    <property type="molecule type" value="Genomic_DNA"/>
</dbReference>
<evidence type="ECO:0000256" key="3">
    <source>
        <dbReference type="ARBA" id="ARBA00022989"/>
    </source>
</evidence>
<dbReference type="InterPro" id="IPR005829">
    <property type="entry name" value="Sugar_transporter_CS"/>
</dbReference>
<dbReference type="OrthoDB" id="5399138at2759"/>
<comment type="caution">
    <text evidence="6">The sequence shown here is derived from an EMBL/GenBank/DDBJ whole genome shotgun (WGS) entry which is preliminary data.</text>
</comment>
<feature type="transmembrane region" description="Helical" evidence="5">
    <location>
        <begin position="48"/>
        <end position="67"/>
    </location>
</feature>
<reference evidence="6 7" key="1">
    <citation type="submission" date="2015-08" db="EMBL/GenBank/DDBJ databases">
        <title>Emmonsia species relationships and genome sequence.</title>
        <authorList>
            <person name="Cuomo C.A."/>
            <person name="Schwartz I.S."/>
            <person name="Kenyon C."/>
            <person name="De Hoog G.S."/>
            <person name="Govender N.P."/>
            <person name="Botha A."/>
            <person name="Moreno L."/>
            <person name="De Vries M."/>
            <person name="Munoz J.F."/>
            <person name="Stielow J.B."/>
        </authorList>
    </citation>
    <scope>NUCLEOTIDE SEQUENCE [LARGE SCALE GENOMIC DNA]</scope>
    <source>
        <strain evidence="6 7">EI222</strain>
    </source>
</reference>
<dbReference type="PANTHER" id="PTHR48022:SF20">
    <property type="entry name" value="MAJOR FACILITATOR SUPERFAMILY (MFS) PROFILE DOMAIN-CONTAINING PROTEIN-RELATED"/>
    <property type="match status" value="1"/>
</dbReference>
<organism evidence="6 7">
    <name type="scientific">Blastomyces percursus</name>
    <dbReference type="NCBI Taxonomy" id="1658174"/>
    <lineage>
        <taxon>Eukaryota</taxon>
        <taxon>Fungi</taxon>
        <taxon>Dikarya</taxon>
        <taxon>Ascomycota</taxon>
        <taxon>Pezizomycotina</taxon>
        <taxon>Eurotiomycetes</taxon>
        <taxon>Eurotiomycetidae</taxon>
        <taxon>Onygenales</taxon>
        <taxon>Ajellomycetaceae</taxon>
        <taxon>Blastomyces</taxon>
    </lineage>
</organism>
<feature type="transmembrane region" description="Helical" evidence="5">
    <location>
        <begin position="215"/>
        <end position="236"/>
    </location>
</feature>
<accession>A0A1J9QB58</accession>
<dbReference type="AlphaFoldDB" id="A0A1J9QB58"/>
<feature type="transmembrane region" description="Helical" evidence="5">
    <location>
        <begin position="177"/>
        <end position="203"/>
    </location>
</feature>
<gene>
    <name evidence="6" type="ORF">ACJ73_02847</name>
</gene>
<dbReference type="GO" id="GO:0016020">
    <property type="term" value="C:membrane"/>
    <property type="evidence" value="ECO:0007669"/>
    <property type="project" value="UniProtKB-SubCell"/>
</dbReference>
<dbReference type="PROSITE" id="PS00216">
    <property type="entry name" value="SUGAR_TRANSPORT_1"/>
    <property type="match status" value="1"/>
</dbReference>
<dbReference type="InterPro" id="IPR050360">
    <property type="entry name" value="MFS_Sugar_Transporters"/>
</dbReference>
<evidence type="ECO:0008006" key="8">
    <source>
        <dbReference type="Google" id="ProtNLM"/>
    </source>
</evidence>
<name>A0A1J9QB58_9EURO</name>
<keyword evidence="4 5" id="KW-0472">Membrane</keyword>
<dbReference type="GO" id="GO:0005351">
    <property type="term" value="F:carbohydrate:proton symporter activity"/>
    <property type="evidence" value="ECO:0007669"/>
    <property type="project" value="TreeGrafter"/>
</dbReference>
<comment type="subcellular location">
    <subcellularLocation>
        <location evidence="1">Membrane</location>
        <topology evidence="1">Multi-pass membrane protein</topology>
    </subcellularLocation>
</comment>
<dbReference type="Gene3D" id="1.20.1250.20">
    <property type="entry name" value="MFS general substrate transporter like domains"/>
    <property type="match status" value="2"/>
</dbReference>
<evidence type="ECO:0000256" key="5">
    <source>
        <dbReference type="SAM" id="Phobius"/>
    </source>
</evidence>
<dbReference type="Proteomes" id="UP000242791">
    <property type="component" value="Unassembled WGS sequence"/>
</dbReference>
<evidence type="ECO:0000313" key="6">
    <source>
        <dbReference type="EMBL" id="OJD25777.1"/>
    </source>
</evidence>
<keyword evidence="7" id="KW-1185">Reference proteome</keyword>
<feature type="transmembrane region" description="Helical" evidence="5">
    <location>
        <begin position="16"/>
        <end position="36"/>
    </location>
</feature>
<keyword evidence="3 5" id="KW-1133">Transmembrane helix</keyword>
<dbReference type="InterPro" id="IPR036259">
    <property type="entry name" value="MFS_trans_sf"/>
</dbReference>
<sequence length="257" mass="27619">MTMLSFINQFGHPSPAIHGMIVSSILLSMALASLFAGSLSDNQGRSRAVAFGALMFAIGTTVEAGISVLGVFIFGWLIAGIGQGLFLSPLVVLAFHGDSRLSCRLESPCCLPQYLYSPCQNRPAGFITMVIEPQQKRPVPGLVSILLKVITKWMETHIHMSVETPKSCQQSWSRKQALLGIFLMSMQQLSGIDGAIYYAPLLFKQAGLSSSTASFLASGVSAVLLCLALIPAFLYADKIGRRASALYGDPCSPPSWR</sequence>
<evidence type="ECO:0000256" key="1">
    <source>
        <dbReference type="ARBA" id="ARBA00004141"/>
    </source>
</evidence>
<dbReference type="InterPro" id="IPR005828">
    <property type="entry name" value="MFS_sugar_transport-like"/>
</dbReference>
<dbReference type="PANTHER" id="PTHR48022">
    <property type="entry name" value="PLASTIDIC GLUCOSE TRANSPORTER 4"/>
    <property type="match status" value="1"/>
</dbReference>